<evidence type="ECO:0000256" key="3">
    <source>
        <dbReference type="ARBA" id="ARBA00022679"/>
    </source>
</evidence>
<feature type="compositionally biased region" description="Basic and acidic residues" evidence="10">
    <location>
        <begin position="1"/>
        <end position="11"/>
    </location>
</feature>
<evidence type="ECO:0000256" key="5">
    <source>
        <dbReference type="ARBA" id="ARBA00022741"/>
    </source>
</evidence>
<name>A0A8S5KY76_9VIRU</name>
<feature type="binding site" evidence="9">
    <location>
        <position position="396"/>
    </location>
    <ligand>
        <name>Mg(2+)</name>
        <dbReference type="ChEBI" id="CHEBI:18420"/>
        <label>2</label>
    </ligand>
</feature>
<feature type="non-terminal residue" evidence="12">
    <location>
        <position position="621"/>
    </location>
</feature>
<keyword evidence="5" id="KW-0547">Nucleotide-binding</keyword>
<sequence>MTSSRTKEARPQRTRGPQRRRGQNKPPVGSTLRTVDPQWRDVCAYALDIYAAIDTPRSLMLSLLAREGEFEQLVACDINPSHYIDAQDFYLDYQATKLLSKNPLVPAGIDRQQVAIKKFIATEVQCREANGRFRDDASPSHGDLRTVFYRAQGKIASVLGDPPALGDLDFRFGPGSAYGVRGMKVSPSHKLQSDLQCTHTMVDILPEFLAEFPSWISQVEDGLPAYFGPTDHHTVEVSLVNGSRLGFVPKDAKTDRITFSEPLLNGLMQKGIGSFMKARLRRAGIDLTNQEVNAGLARVAVERQLVTADFSSASDTIAYNLVWSLLPPAWAEMLDACRSPCFEHEGGWYPFQKFSSMGNAYTFELETLIFYALAHACCIECGIEPIVGFNISVYGDDVIIPQGAFVLFERACDYAGFTLNRQKTYAEGPFRESCGADFFTGVLVTPFRLKRGFTTASDVQFGLNLISRVQLRLSSINTNAQKAADVNRRLALVHARGRATSSEKLCFGPWSGSAQLAIEKDPKRYAGDRWCMAPFDAIKPRLGDFGYHHKAILPRQRREVLQWDIACVLYAAMDLCGDPDSIMLSGGASLREKELRCQKKWVVSPSWDWPDSLSGLYNHTD</sequence>
<dbReference type="PROSITE" id="PS50522">
    <property type="entry name" value="RDRP_PHAGE"/>
    <property type="match status" value="1"/>
</dbReference>
<keyword evidence="9" id="KW-0479">Metal-binding</keyword>
<dbReference type="EMBL" id="BK013358">
    <property type="protein sequence ID" value="DAD49850.1"/>
    <property type="molecule type" value="Genomic_RNA"/>
</dbReference>
<comment type="catalytic activity">
    <reaction evidence="8">
        <text>RNA(n) + a ribonucleoside 5'-triphosphate = RNA(n+1) + diphosphate</text>
        <dbReference type="Rhea" id="RHEA:21248"/>
        <dbReference type="Rhea" id="RHEA-COMP:14527"/>
        <dbReference type="Rhea" id="RHEA-COMP:17342"/>
        <dbReference type="ChEBI" id="CHEBI:33019"/>
        <dbReference type="ChEBI" id="CHEBI:61557"/>
        <dbReference type="ChEBI" id="CHEBI:140395"/>
        <dbReference type="EC" id="2.7.7.48"/>
    </reaction>
</comment>
<keyword evidence="3" id="KW-0808">Transferase</keyword>
<feature type="binding site" evidence="9">
    <location>
        <position position="397"/>
    </location>
    <ligand>
        <name>Mg(2+)</name>
        <dbReference type="ChEBI" id="CHEBI:18420"/>
        <label>2</label>
    </ligand>
</feature>
<dbReference type="RefSeq" id="YP_010769285.1">
    <property type="nucleotide sequence ID" value="NC_073928.1"/>
</dbReference>
<evidence type="ECO:0000256" key="8">
    <source>
        <dbReference type="ARBA" id="ARBA00048744"/>
    </source>
</evidence>
<dbReference type="InterPro" id="IPR043502">
    <property type="entry name" value="DNA/RNA_pol_sf"/>
</dbReference>
<feature type="binding site" evidence="9">
    <location>
        <position position="309"/>
    </location>
    <ligand>
        <name>Mg(2+)</name>
        <dbReference type="ChEBI" id="CHEBI:18420"/>
        <label>2</label>
    </ligand>
</feature>
<dbReference type="GeneID" id="80398254"/>
<evidence type="ECO:0000256" key="9">
    <source>
        <dbReference type="PIRSR" id="PIRSR605093-1"/>
    </source>
</evidence>
<dbReference type="SUPFAM" id="SSF56672">
    <property type="entry name" value="DNA/RNA polymerases"/>
    <property type="match status" value="1"/>
</dbReference>
<evidence type="ECO:0000256" key="1">
    <source>
        <dbReference type="ARBA" id="ARBA00012494"/>
    </source>
</evidence>
<dbReference type="InterPro" id="IPR005093">
    <property type="entry name" value="RNArep_beta"/>
</dbReference>
<dbReference type="GO" id="GO:0039694">
    <property type="term" value="P:viral RNA genome replication"/>
    <property type="evidence" value="ECO:0007669"/>
    <property type="project" value="InterPro"/>
</dbReference>
<dbReference type="GO" id="GO:0046872">
    <property type="term" value="F:metal ion binding"/>
    <property type="evidence" value="ECO:0007669"/>
    <property type="project" value="UniProtKB-KW"/>
</dbReference>
<keyword evidence="4" id="KW-0548">Nucleotidyltransferase</keyword>
<keyword evidence="2 12" id="KW-0696">RNA-directed RNA polymerase</keyword>
<dbReference type="KEGG" id="vg:80398254"/>
<comment type="cofactor">
    <cofactor evidence="9">
        <name>Mg(2+)</name>
        <dbReference type="ChEBI" id="CHEBI:18420"/>
    </cofactor>
    <text evidence="9">Binds 2 Mg(2+) per subunit.</text>
</comment>
<keyword evidence="9" id="KW-0460">Magnesium</keyword>
<dbReference type="InterPro" id="IPR007096">
    <property type="entry name" value="RNA-dir_Rpol_cat_phage"/>
</dbReference>
<dbReference type="GO" id="GO:0000166">
    <property type="term" value="F:nucleotide binding"/>
    <property type="evidence" value="ECO:0007669"/>
    <property type="project" value="UniProtKB-KW"/>
</dbReference>
<proteinExistence type="predicted"/>
<reference evidence="12" key="1">
    <citation type="submission" date="2020-09" db="EMBL/GenBank/DDBJ databases">
        <title>Leviviricetes taxonomy.</title>
        <authorList>
            <person name="Stockdale S.R."/>
            <person name="Callanan J."/>
            <person name="Adriaenssens E.M."/>
            <person name="Kuhn J.H."/>
            <person name="Rumnieks J."/>
            <person name="Shkoporov A."/>
            <person name="Draper L.A."/>
            <person name="Ross P."/>
            <person name="Hill C."/>
        </authorList>
    </citation>
    <scope>NUCLEOTIDE SEQUENCE</scope>
</reference>
<feature type="domain" description="RdRp catalytic" evidence="11">
    <location>
        <begin position="294"/>
        <end position="428"/>
    </location>
</feature>
<evidence type="ECO:0000256" key="2">
    <source>
        <dbReference type="ARBA" id="ARBA00022484"/>
    </source>
</evidence>
<evidence type="ECO:0000313" key="12">
    <source>
        <dbReference type="EMBL" id="DAD49850.1"/>
    </source>
</evidence>
<feature type="region of interest" description="Disordered" evidence="10">
    <location>
        <begin position="1"/>
        <end position="32"/>
    </location>
</feature>
<evidence type="ECO:0000256" key="4">
    <source>
        <dbReference type="ARBA" id="ARBA00022695"/>
    </source>
</evidence>
<evidence type="ECO:0000256" key="10">
    <source>
        <dbReference type="SAM" id="MobiDB-lite"/>
    </source>
</evidence>
<accession>A0A8S5KY76</accession>
<dbReference type="Proteomes" id="UP000682607">
    <property type="component" value="Segment"/>
</dbReference>
<protein>
    <recommendedName>
        <fullName evidence="1">RNA-directed RNA polymerase</fullName>
        <ecNumber evidence="1">2.7.7.48</ecNumber>
    </recommendedName>
    <alternativeName>
        <fullName evidence="7">RNA replicase beta chain</fullName>
    </alternativeName>
</protein>
<feature type="compositionally biased region" description="Basic residues" evidence="10">
    <location>
        <begin position="12"/>
        <end position="23"/>
    </location>
</feature>
<dbReference type="GO" id="GO:0003968">
    <property type="term" value="F:RNA-directed RNA polymerase activity"/>
    <property type="evidence" value="ECO:0007669"/>
    <property type="project" value="UniProtKB-KW"/>
</dbReference>
<keyword evidence="6" id="KW-0693">Viral RNA replication</keyword>
<organism evidence="12 13">
    <name type="scientific">ssRNA phage AIN003</name>
    <dbReference type="NCBI Taxonomy" id="2785986"/>
    <lineage>
        <taxon>Viruses</taxon>
        <taxon>Riboviria</taxon>
        <taxon>Orthornavirae</taxon>
        <taxon>Lenarviricota</taxon>
        <taxon>Leviviricetes</taxon>
        <taxon>Norzivirales</taxon>
        <taxon>Fiersviridae</taxon>
        <taxon>Dahmuvirus</taxon>
        <taxon>Dahmuvirus insecticola</taxon>
    </lineage>
</organism>
<dbReference type="EC" id="2.7.7.48" evidence="1"/>
<evidence type="ECO:0000256" key="6">
    <source>
        <dbReference type="ARBA" id="ARBA00022953"/>
    </source>
</evidence>
<dbReference type="Pfam" id="PF03431">
    <property type="entry name" value="RNA_replicase_B"/>
    <property type="match status" value="1"/>
</dbReference>
<evidence type="ECO:0000259" key="11">
    <source>
        <dbReference type="PROSITE" id="PS50522"/>
    </source>
</evidence>
<evidence type="ECO:0000256" key="7">
    <source>
        <dbReference type="ARBA" id="ARBA00030248"/>
    </source>
</evidence>
<evidence type="ECO:0000313" key="13">
    <source>
        <dbReference type="Proteomes" id="UP000682607"/>
    </source>
</evidence>
<gene>
    <name evidence="12" type="primary">AIN003_4</name>
</gene>
<keyword evidence="13" id="KW-1185">Reference proteome</keyword>